<dbReference type="EMBL" id="JAANIU010014238">
    <property type="protein sequence ID" value="KAG1529725.1"/>
    <property type="molecule type" value="Genomic_DNA"/>
</dbReference>
<proteinExistence type="predicted"/>
<evidence type="ECO:0000313" key="1">
    <source>
        <dbReference type="EMBL" id="KAG1529725.1"/>
    </source>
</evidence>
<protein>
    <submittedName>
        <fullName evidence="1">Uncharacterized protein</fullName>
    </submittedName>
</protein>
<sequence length="100" mass="11221">MRDPAYARGAEGYNGRYGPSWRHRWAMAEKKPKDFYAGEPVVPKWYAVQRQLRLETGLFQPLGHFARNIAPAGQLVRRAGVVEQAAALADDAGEMVVEHL</sequence>
<organism evidence="1 2">
    <name type="scientific">Rhizopus delemar</name>
    <dbReference type="NCBI Taxonomy" id="936053"/>
    <lineage>
        <taxon>Eukaryota</taxon>
        <taxon>Fungi</taxon>
        <taxon>Fungi incertae sedis</taxon>
        <taxon>Mucoromycota</taxon>
        <taxon>Mucoromycotina</taxon>
        <taxon>Mucoromycetes</taxon>
        <taxon>Mucorales</taxon>
        <taxon>Mucorineae</taxon>
        <taxon>Rhizopodaceae</taxon>
        <taxon>Rhizopus</taxon>
    </lineage>
</organism>
<evidence type="ECO:0000313" key="2">
    <source>
        <dbReference type="Proteomes" id="UP000740926"/>
    </source>
</evidence>
<comment type="caution">
    <text evidence="1">The sequence shown here is derived from an EMBL/GenBank/DDBJ whole genome shotgun (WGS) entry which is preliminary data.</text>
</comment>
<reference evidence="1 2" key="1">
    <citation type="journal article" date="2020" name="Microb. Genom.">
        <title>Genetic diversity of clinical and environmental Mucorales isolates obtained from an investigation of mucormycosis cases among solid organ transplant recipients.</title>
        <authorList>
            <person name="Nguyen M.H."/>
            <person name="Kaul D."/>
            <person name="Muto C."/>
            <person name="Cheng S.J."/>
            <person name="Richter R.A."/>
            <person name="Bruno V.M."/>
            <person name="Liu G."/>
            <person name="Beyhan S."/>
            <person name="Sundermann A.J."/>
            <person name="Mounaud S."/>
            <person name="Pasculle A.W."/>
            <person name="Nierman W.C."/>
            <person name="Driscoll E."/>
            <person name="Cumbie R."/>
            <person name="Clancy C.J."/>
            <person name="Dupont C.L."/>
        </authorList>
    </citation>
    <scope>NUCLEOTIDE SEQUENCE [LARGE SCALE GENOMIC DNA]</scope>
    <source>
        <strain evidence="1 2">GL24</strain>
    </source>
</reference>
<dbReference type="Proteomes" id="UP000740926">
    <property type="component" value="Unassembled WGS sequence"/>
</dbReference>
<keyword evidence="2" id="KW-1185">Reference proteome</keyword>
<dbReference type="AlphaFoldDB" id="A0A9P7BZ98"/>
<name>A0A9P7BZ98_9FUNG</name>
<accession>A0A9P7BZ98</accession>
<gene>
    <name evidence="1" type="ORF">G6F50_017800</name>
</gene>